<dbReference type="PANTHER" id="PTHR36452">
    <property type="entry name" value="CHROMOSOME 12, WHOLE GENOME SHOTGUN SEQUENCE"/>
    <property type="match status" value="1"/>
</dbReference>
<proteinExistence type="predicted"/>
<dbReference type="Pfam" id="PF09365">
    <property type="entry name" value="DUF2461"/>
    <property type="match status" value="1"/>
</dbReference>
<dbReference type="RefSeq" id="WP_200172703.1">
    <property type="nucleotide sequence ID" value="NZ_BAABKQ010000001.1"/>
</dbReference>
<dbReference type="InterPro" id="IPR015996">
    <property type="entry name" value="UCP028451"/>
</dbReference>
<protein>
    <submittedName>
        <fullName evidence="1">DUF2461 domain-containing protein</fullName>
    </submittedName>
</protein>
<dbReference type="Proteomes" id="UP001500839">
    <property type="component" value="Unassembled WGS sequence"/>
</dbReference>
<gene>
    <name evidence="1" type="ORF">GCM10023353_14740</name>
</gene>
<evidence type="ECO:0000313" key="2">
    <source>
        <dbReference type="Proteomes" id="UP001500839"/>
    </source>
</evidence>
<evidence type="ECO:0000313" key="1">
    <source>
        <dbReference type="EMBL" id="GAA4811263.1"/>
    </source>
</evidence>
<dbReference type="InterPro" id="IPR012808">
    <property type="entry name" value="CHP02453"/>
</dbReference>
<dbReference type="PANTHER" id="PTHR36452:SF1">
    <property type="entry name" value="DUF2461 DOMAIN-CONTAINING PROTEIN"/>
    <property type="match status" value="1"/>
</dbReference>
<comment type="caution">
    <text evidence="1">The sequence shown here is derived from an EMBL/GenBank/DDBJ whole genome shotgun (WGS) entry which is preliminary data.</text>
</comment>
<sequence>MPPDEAPATDNDACGGGFAGIPFAALDFYEDLEADNSRVWWQAHKDFYRDTVRASMETLAAALEDEFGAAKVFRPYRDVRFSKDKTPYKTHQGLFVATAPGTGYYAQIDAAGLSTAGGSYALAPEQLARLRAAIDDDVRGAELESIVDALTHDGFTIGGDRLKTHPRGYPAGHRRIRLLRHRSLTARFDHGCPEWVQTPAALDRVRASWRAASPLVEWLTQVVG</sequence>
<dbReference type="PIRSF" id="PIRSF028451">
    <property type="entry name" value="UCP028451"/>
    <property type="match status" value="1"/>
</dbReference>
<dbReference type="NCBIfam" id="TIGR02453">
    <property type="entry name" value="TIGR02453 family protein"/>
    <property type="match status" value="1"/>
</dbReference>
<dbReference type="EMBL" id="BAABKQ010000001">
    <property type="protein sequence ID" value="GAA4811263.1"/>
    <property type="molecule type" value="Genomic_DNA"/>
</dbReference>
<name>A0ABP9CI27_9ACTN</name>
<organism evidence="1 2">
    <name type="scientific">Tomitella cavernea</name>
    <dbReference type="NCBI Taxonomy" id="1387982"/>
    <lineage>
        <taxon>Bacteria</taxon>
        <taxon>Bacillati</taxon>
        <taxon>Actinomycetota</taxon>
        <taxon>Actinomycetes</taxon>
        <taxon>Mycobacteriales</taxon>
        <taxon>Tomitella</taxon>
    </lineage>
</organism>
<keyword evidence="2" id="KW-1185">Reference proteome</keyword>
<reference evidence="2" key="1">
    <citation type="journal article" date="2019" name="Int. J. Syst. Evol. Microbiol.">
        <title>The Global Catalogue of Microorganisms (GCM) 10K type strain sequencing project: providing services to taxonomists for standard genome sequencing and annotation.</title>
        <authorList>
            <consortium name="The Broad Institute Genomics Platform"/>
            <consortium name="The Broad Institute Genome Sequencing Center for Infectious Disease"/>
            <person name="Wu L."/>
            <person name="Ma J."/>
        </authorList>
    </citation>
    <scope>NUCLEOTIDE SEQUENCE [LARGE SCALE GENOMIC DNA]</scope>
    <source>
        <strain evidence="2">JCM 18542</strain>
    </source>
</reference>
<accession>A0ABP9CI27</accession>